<name>A0A507QRG3_MONPU</name>
<dbReference type="Gene3D" id="1.20.120.1630">
    <property type="match status" value="1"/>
</dbReference>
<organism evidence="2 3">
    <name type="scientific">Monascus purpureus</name>
    <name type="common">Red mold</name>
    <name type="synonym">Monascus anka</name>
    <dbReference type="NCBI Taxonomy" id="5098"/>
    <lineage>
        <taxon>Eukaryota</taxon>
        <taxon>Fungi</taxon>
        <taxon>Dikarya</taxon>
        <taxon>Ascomycota</taxon>
        <taxon>Pezizomycotina</taxon>
        <taxon>Eurotiomycetes</taxon>
        <taxon>Eurotiomycetidae</taxon>
        <taxon>Eurotiales</taxon>
        <taxon>Aspergillaceae</taxon>
        <taxon>Monascus</taxon>
    </lineage>
</organism>
<dbReference type="PROSITE" id="PS50244">
    <property type="entry name" value="S5A_REDUCTASE"/>
    <property type="match status" value="1"/>
</dbReference>
<dbReference type="Pfam" id="PF06966">
    <property type="entry name" value="DUF1295"/>
    <property type="match status" value="1"/>
</dbReference>
<dbReference type="InterPro" id="IPR010721">
    <property type="entry name" value="UstE-like"/>
</dbReference>
<dbReference type="PANTHER" id="PTHR32251">
    <property type="entry name" value="3-OXO-5-ALPHA-STEROID 4-DEHYDROGENASE"/>
    <property type="match status" value="1"/>
</dbReference>
<accession>A0A507QRG3</accession>
<keyword evidence="3" id="KW-1185">Reference proteome</keyword>
<dbReference type="OrthoDB" id="67965at2759"/>
<dbReference type="AlphaFoldDB" id="A0A507QRG3"/>
<reference evidence="2 3" key="1">
    <citation type="submission" date="2019-06" db="EMBL/GenBank/DDBJ databases">
        <title>Wine fermentation using esterase from Monascus purpureus.</title>
        <authorList>
            <person name="Geng C."/>
            <person name="Zhang Y."/>
        </authorList>
    </citation>
    <scope>NUCLEOTIDE SEQUENCE [LARGE SCALE GENOMIC DNA]</scope>
    <source>
        <strain evidence="2">HQ1</strain>
    </source>
</reference>
<dbReference type="EMBL" id="VIFY01000146">
    <property type="protein sequence ID" value="TQB69577.1"/>
    <property type="molecule type" value="Genomic_DNA"/>
</dbReference>
<dbReference type="Proteomes" id="UP000319663">
    <property type="component" value="Unassembled WGS sequence"/>
</dbReference>
<evidence type="ECO:0000313" key="2">
    <source>
        <dbReference type="EMBL" id="TQB69577.1"/>
    </source>
</evidence>
<proteinExistence type="predicted"/>
<evidence type="ECO:0000256" key="1">
    <source>
        <dbReference type="SAM" id="MobiDB-lite"/>
    </source>
</evidence>
<evidence type="ECO:0000313" key="3">
    <source>
        <dbReference type="Proteomes" id="UP000319663"/>
    </source>
</evidence>
<gene>
    <name evidence="2" type="ORF">MPDQ_001658</name>
</gene>
<comment type="caution">
    <text evidence="2">The sequence shown here is derived from an EMBL/GenBank/DDBJ whole genome shotgun (WGS) entry which is preliminary data.</text>
</comment>
<sequence length="355" mass="39577">MEVPGSTSALHGRVGGMPNTNNIKSSVNEYKTRRTSDIGLLKSTLLPSLGLNTSLSALSYLLSLSTNRVEIKDCFWGGNQVVNVWWTALGKPICQSNLTVAKAWNNLSWTEKLLLFSVSLWGTRLLYRVASRGIRRTRSGKGNDDPRYTKVKKQYGFWKTAFWKLYLPEAVFQSVIALPFTIPFRGGGTVPPTGNGRFQDIARAVGVGFFGVGFALEVLADVQLSCYRGSGLQRGGVWSIVRHPNYLGDIIIHSSFAILSLAESFHPVVLLGPLANYVFLRCVGGDKENEAYQEDRYKHHNEEKYRDLQESKRQKNSVWPHLRELANPWTWAVVGCGAAVAFLEEVAKGWYEGLS</sequence>
<dbReference type="GO" id="GO:0016020">
    <property type="term" value="C:membrane"/>
    <property type="evidence" value="ECO:0007669"/>
    <property type="project" value="TreeGrafter"/>
</dbReference>
<protein>
    <submittedName>
        <fullName evidence="2">Uncharacterized protein</fullName>
    </submittedName>
</protein>
<dbReference type="PANTHER" id="PTHR32251:SF15">
    <property type="entry name" value="3-OXO-5-ALPHA-STEROID 4-DEHYDROGENASE (DUF1295)"/>
    <property type="match status" value="1"/>
</dbReference>
<feature type="region of interest" description="Disordered" evidence="1">
    <location>
        <begin position="1"/>
        <end position="26"/>
    </location>
</feature>